<dbReference type="RefSeq" id="WP_218325619.1">
    <property type="nucleotide sequence ID" value="NZ_JAHUZB010000003.1"/>
</dbReference>
<dbReference type="Proteomes" id="UP000774130">
    <property type="component" value="Unassembled WGS sequence"/>
</dbReference>
<gene>
    <name evidence="1" type="ORF">KUA55_07695</name>
</gene>
<name>A0ABS6TCC1_9ENTE</name>
<organism evidence="1 2">
    <name type="scientific">Enterococcus alishanensis</name>
    <dbReference type="NCBI Taxonomy" id="1303817"/>
    <lineage>
        <taxon>Bacteria</taxon>
        <taxon>Bacillati</taxon>
        <taxon>Bacillota</taxon>
        <taxon>Bacilli</taxon>
        <taxon>Lactobacillales</taxon>
        <taxon>Enterococcaceae</taxon>
        <taxon>Enterococcus</taxon>
    </lineage>
</organism>
<accession>A0ABS6TCC1</accession>
<comment type="caution">
    <text evidence="1">The sequence shown here is derived from an EMBL/GenBank/DDBJ whole genome shotgun (WGS) entry which is preliminary data.</text>
</comment>
<keyword evidence="2" id="KW-1185">Reference proteome</keyword>
<proteinExistence type="predicted"/>
<evidence type="ECO:0000313" key="2">
    <source>
        <dbReference type="Proteomes" id="UP000774130"/>
    </source>
</evidence>
<dbReference type="EMBL" id="JAHUZB010000003">
    <property type="protein sequence ID" value="MBV7390558.1"/>
    <property type="molecule type" value="Genomic_DNA"/>
</dbReference>
<reference evidence="1 2" key="1">
    <citation type="submission" date="2021-06" db="EMBL/GenBank/DDBJ databases">
        <title>Enterococcus alishanensis sp. nov., a novel lactic acid bacterium isolated from fresh coffee beans.</title>
        <authorList>
            <person name="Chen Y.-S."/>
        </authorList>
    </citation>
    <scope>NUCLEOTIDE SEQUENCE [LARGE SCALE GENOMIC DNA]</scope>
    <source>
        <strain evidence="1 2">ALS3</strain>
    </source>
</reference>
<evidence type="ECO:0000313" key="1">
    <source>
        <dbReference type="EMBL" id="MBV7390558.1"/>
    </source>
</evidence>
<sequence>MALFLQEESFCQFLASKFTDRQFSLGHSVISINVVSLSPIMSCLYYSENFFAAAKYNRQLEVFTDYLLVDQSEIVSKELTKQGLNYQLTIETQEKLANDQHLKLSFNLSSMTGTKWHKQNLKNIVASFSE</sequence>
<protein>
    <submittedName>
        <fullName evidence="1">Uncharacterized protein</fullName>
    </submittedName>
</protein>